<evidence type="ECO:0000313" key="5">
    <source>
        <dbReference type="Proteomes" id="UP000260457"/>
    </source>
</evidence>
<sequence>MKGFRLFTIGFFLGTILLSGCNNTAKPDEDQKEANPVINEKSNKTADETQSNQGTETIKNGVDEVLQSINALEQEVSVGEGSAKIQEIGKEISSTWDSIEKQVEEAYPDWYERIEKNLYPLIGESGNPEKDIKKINKLSKATKEDLQLFLEEVK</sequence>
<name>A0AAX0S7U5_9BACI</name>
<evidence type="ECO:0000313" key="2">
    <source>
        <dbReference type="EMBL" id="AXN41051.1"/>
    </source>
</evidence>
<dbReference type="RefSeq" id="WP_098174720.1">
    <property type="nucleotide sequence ID" value="NZ_CP030926.1"/>
</dbReference>
<evidence type="ECO:0008006" key="6">
    <source>
        <dbReference type="Google" id="ProtNLM"/>
    </source>
</evidence>
<dbReference type="EMBL" id="NUEQ01000004">
    <property type="protein sequence ID" value="PEJ37740.1"/>
    <property type="molecule type" value="Genomic_DNA"/>
</dbReference>
<organism evidence="3 4">
    <name type="scientific">Peribacillus butanolivorans</name>
    <dbReference type="NCBI Taxonomy" id="421767"/>
    <lineage>
        <taxon>Bacteria</taxon>
        <taxon>Bacillati</taxon>
        <taxon>Bacillota</taxon>
        <taxon>Bacilli</taxon>
        <taxon>Bacillales</taxon>
        <taxon>Bacillaceae</taxon>
        <taxon>Peribacillus</taxon>
    </lineage>
</organism>
<dbReference type="Proteomes" id="UP000260457">
    <property type="component" value="Chromosome"/>
</dbReference>
<dbReference type="EMBL" id="CP030926">
    <property type="protein sequence ID" value="AXN41051.1"/>
    <property type="molecule type" value="Genomic_DNA"/>
</dbReference>
<proteinExistence type="predicted"/>
<evidence type="ECO:0000256" key="1">
    <source>
        <dbReference type="SAM" id="MobiDB-lite"/>
    </source>
</evidence>
<evidence type="ECO:0000313" key="4">
    <source>
        <dbReference type="Proteomes" id="UP000220106"/>
    </source>
</evidence>
<dbReference type="Proteomes" id="UP000220106">
    <property type="component" value="Unassembled WGS sequence"/>
</dbReference>
<dbReference type="PROSITE" id="PS51257">
    <property type="entry name" value="PROKAR_LIPOPROTEIN"/>
    <property type="match status" value="1"/>
</dbReference>
<evidence type="ECO:0000313" key="3">
    <source>
        <dbReference type="EMBL" id="PEJ37740.1"/>
    </source>
</evidence>
<keyword evidence="5" id="KW-1185">Reference proteome</keyword>
<feature type="region of interest" description="Disordered" evidence="1">
    <location>
        <begin position="27"/>
        <end position="59"/>
    </location>
</feature>
<dbReference type="AlphaFoldDB" id="A0AAX0S7U5"/>
<accession>A0AAX0S7U5</accession>
<dbReference type="GeneID" id="95401170"/>
<protein>
    <recommendedName>
        <fullName evidence="6">Lipoprotein</fullName>
    </recommendedName>
</protein>
<reference evidence="2 5" key="2">
    <citation type="submission" date="2018-07" db="EMBL/GenBank/DDBJ databases">
        <title>The molecular basis for the intramolecular migration of carboxyl group in the catabolism of para-hydroxybenzoate via gentisate.</title>
        <authorList>
            <person name="Zhao H."/>
            <person name="Xu Y."/>
            <person name="Lin S."/>
            <person name="Spain J.C."/>
            <person name="Zhou N.-Y."/>
        </authorList>
    </citation>
    <scope>NUCLEOTIDE SEQUENCE [LARGE SCALE GENOMIC DNA]</scope>
    <source>
        <strain evidence="2 5">PHB-7a</strain>
    </source>
</reference>
<feature type="compositionally biased region" description="Polar residues" evidence="1">
    <location>
        <begin position="48"/>
        <end position="58"/>
    </location>
</feature>
<gene>
    <name evidence="3" type="ORF">CN689_02265</name>
    <name evidence="2" type="ORF">DTO10_23535</name>
</gene>
<dbReference type="KEGG" id="pbut:DTO10_23535"/>
<reference evidence="3 4" key="1">
    <citation type="submission" date="2017-09" db="EMBL/GenBank/DDBJ databases">
        <title>Large-scale bioinformatics analysis of Bacillus genomes uncovers conserved roles of natural products in bacterial physiology.</title>
        <authorList>
            <consortium name="Agbiome Team Llc"/>
            <person name="Bleich R.M."/>
            <person name="Kirk G.J."/>
            <person name="Santa Maria K.C."/>
            <person name="Allen S.E."/>
            <person name="Farag S."/>
            <person name="Shank E.A."/>
            <person name="Bowers A."/>
        </authorList>
    </citation>
    <scope>NUCLEOTIDE SEQUENCE [LARGE SCALE GENOMIC DNA]</scope>
    <source>
        <strain evidence="3 4">AFS003229</strain>
    </source>
</reference>